<name>A0A7I8VX86_9ANNE</name>
<dbReference type="Pfam" id="PF07690">
    <property type="entry name" value="MFS_1"/>
    <property type="match status" value="1"/>
</dbReference>
<dbReference type="Gene3D" id="1.20.1250.20">
    <property type="entry name" value="MFS general substrate transporter like domains"/>
    <property type="match status" value="2"/>
</dbReference>
<feature type="transmembrane region" description="Helical" evidence="5">
    <location>
        <begin position="92"/>
        <end position="110"/>
    </location>
</feature>
<dbReference type="InterPro" id="IPR011701">
    <property type="entry name" value="MFS"/>
</dbReference>
<dbReference type="Proteomes" id="UP000549394">
    <property type="component" value="Unassembled WGS sequence"/>
</dbReference>
<protein>
    <submittedName>
        <fullName evidence="6">DgyrCDS8910</fullName>
    </submittedName>
</protein>
<feature type="transmembrane region" description="Helical" evidence="5">
    <location>
        <begin position="122"/>
        <end position="142"/>
    </location>
</feature>
<evidence type="ECO:0000256" key="4">
    <source>
        <dbReference type="ARBA" id="ARBA00023136"/>
    </source>
</evidence>
<evidence type="ECO:0000256" key="3">
    <source>
        <dbReference type="ARBA" id="ARBA00022989"/>
    </source>
</evidence>
<organism evidence="6 7">
    <name type="scientific">Dimorphilus gyrociliatus</name>
    <dbReference type="NCBI Taxonomy" id="2664684"/>
    <lineage>
        <taxon>Eukaryota</taxon>
        <taxon>Metazoa</taxon>
        <taxon>Spiralia</taxon>
        <taxon>Lophotrochozoa</taxon>
        <taxon>Annelida</taxon>
        <taxon>Polychaeta</taxon>
        <taxon>Polychaeta incertae sedis</taxon>
        <taxon>Dinophilidae</taxon>
        <taxon>Dimorphilus</taxon>
    </lineage>
</organism>
<dbReference type="GO" id="GO:0016020">
    <property type="term" value="C:membrane"/>
    <property type="evidence" value="ECO:0007669"/>
    <property type="project" value="UniProtKB-SubCell"/>
</dbReference>
<dbReference type="PANTHER" id="PTHR10924">
    <property type="entry name" value="MAJOR FACILITATOR SUPERFAMILY PROTEIN-RELATED"/>
    <property type="match status" value="1"/>
</dbReference>
<feature type="transmembrane region" description="Helical" evidence="5">
    <location>
        <begin position="289"/>
        <end position="306"/>
    </location>
</feature>
<evidence type="ECO:0000256" key="5">
    <source>
        <dbReference type="SAM" id="Phobius"/>
    </source>
</evidence>
<feature type="transmembrane region" description="Helical" evidence="5">
    <location>
        <begin position="246"/>
        <end position="269"/>
    </location>
</feature>
<evidence type="ECO:0000313" key="6">
    <source>
        <dbReference type="EMBL" id="CAD5120336.1"/>
    </source>
</evidence>
<dbReference type="EMBL" id="CAJFCJ010000012">
    <property type="protein sequence ID" value="CAD5120336.1"/>
    <property type="molecule type" value="Genomic_DNA"/>
</dbReference>
<sequence length="451" mass="50948">MGFTKNKEEQSLIQMNKPVIYKRRWYILFIFCNLTLAVGSLWNIWGPIANSAERAFNWSNATIATLSNYGPIVFVATSFFFSWIMDNKGLRWAVLLTSLFCVIGSLLRCITCEQPHVTWLNHVGQVFISLALPVVFAAPPLLSITWFPVEERILATAIASHFSVFDISFITGPSIVPEIPLNQTNNSTDFIKTIKDRIMLLNYISSIWVGVIFILVLVYFPAKPKSAPSLAAVVERKSFREGVFQLFRLPYFWILAIPYAISSGVFNIWSSVLEINLKPLGITQIQAGWIAFLGTVVSSIFGIIIGKFADRFTKRLKMFLVILYVLATAMSLWFTLIVEELIPMNMPSLYVSVMLTTSFINGAVPLFFEALCEITHPIAEGITTVLLTQCYYISQLLFLLVLSINGVGTKWMSWTQLASIVICLPFLMVFKEKYGRLNVDSMEISLQNIKQ</sequence>
<feature type="transmembrane region" description="Helical" evidence="5">
    <location>
        <begin position="318"/>
        <end position="337"/>
    </location>
</feature>
<dbReference type="OrthoDB" id="422206at2759"/>
<dbReference type="PANTHER" id="PTHR10924:SF27">
    <property type="entry name" value="SOLUTE CARRIER FAMILY 49 MEMBER 4"/>
    <property type="match status" value="1"/>
</dbReference>
<evidence type="ECO:0000256" key="1">
    <source>
        <dbReference type="ARBA" id="ARBA00004141"/>
    </source>
</evidence>
<evidence type="ECO:0000313" key="7">
    <source>
        <dbReference type="Proteomes" id="UP000549394"/>
    </source>
</evidence>
<reference evidence="6 7" key="1">
    <citation type="submission" date="2020-08" db="EMBL/GenBank/DDBJ databases">
        <authorList>
            <person name="Hejnol A."/>
        </authorList>
    </citation>
    <scope>NUCLEOTIDE SEQUENCE [LARGE SCALE GENOMIC DNA]</scope>
</reference>
<dbReference type="GO" id="GO:0022857">
    <property type="term" value="F:transmembrane transporter activity"/>
    <property type="evidence" value="ECO:0007669"/>
    <property type="project" value="InterPro"/>
</dbReference>
<dbReference type="InterPro" id="IPR036259">
    <property type="entry name" value="MFS_trans_sf"/>
</dbReference>
<comment type="subcellular location">
    <subcellularLocation>
        <location evidence="1">Membrane</location>
        <topology evidence="1">Multi-pass membrane protein</topology>
    </subcellularLocation>
</comment>
<proteinExistence type="predicted"/>
<feature type="transmembrane region" description="Helical" evidence="5">
    <location>
        <begin position="349"/>
        <end position="372"/>
    </location>
</feature>
<dbReference type="SUPFAM" id="SSF103473">
    <property type="entry name" value="MFS general substrate transporter"/>
    <property type="match status" value="1"/>
</dbReference>
<keyword evidence="4 5" id="KW-0472">Membrane</keyword>
<dbReference type="AlphaFoldDB" id="A0A7I8VX86"/>
<keyword evidence="3 5" id="KW-1133">Transmembrane helix</keyword>
<evidence type="ECO:0000256" key="2">
    <source>
        <dbReference type="ARBA" id="ARBA00022692"/>
    </source>
</evidence>
<feature type="transmembrane region" description="Helical" evidence="5">
    <location>
        <begin position="200"/>
        <end position="220"/>
    </location>
</feature>
<accession>A0A7I8VX86</accession>
<feature type="transmembrane region" description="Helical" evidence="5">
    <location>
        <begin position="25"/>
        <end position="46"/>
    </location>
</feature>
<keyword evidence="2 5" id="KW-0812">Transmembrane</keyword>
<feature type="transmembrane region" description="Helical" evidence="5">
    <location>
        <begin position="411"/>
        <end position="430"/>
    </location>
</feature>
<comment type="caution">
    <text evidence="6">The sequence shown here is derived from an EMBL/GenBank/DDBJ whole genome shotgun (WGS) entry which is preliminary data.</text>
</comment>
<keyword evidence="7" id="KW-1185">Reference proteome</keyword>
<gene>
    <name evidence="6" type="ORF">DGYR_LOCUS8445</name>
</gene>
<feature type="transmembrane region" description="Helical" evidence="5">
    <location>
        <begin position="384"/>
        <end position="405"/>
    </location>
</feature>
<feature type="transmembrane region" description="Helical" evidence="5">
    <location>
        <begin position="66"/>
        <end position="85"/>
    </location>
</feature>
<dbReference type="InterPro" id="IPR049680">
    <property type="entry name" value="FLVCR1-2_SLC49-like"/>
</dbReference>